<sequence length="152" mass="16764">MKGLPERKSYSCIEAPCLTQLYPDLNESRTAATVAALFQHSNSSSHHHRHQPSTSSAIDHRHHISNPSLSSSSPLVMAPTSAAAAAVSVASLSNYSYINSCSHSFNAYQQPLKYYVESLERNLFIASGVSRVARNRCTKQQRNFGSVIKQKR</sequence>
<protein>
    <submittedName>
        <fullName evidence="3">OAR domain-containing protein</fullName>
    </submittedName>
</protein>
<reference evidence="3" key="1">
    <citation type="submission" date="2017-02" db="UniProtKB">
        <authorList>
            <consortium name="WormBaseParasite"/>
        </authorList>
    </citation>
    <scope>IDENTIFICATION</scope>
</reference>
<evidence type="ECO:0000313" key="3">
    <source>
        <dbReference type="WBParaSite" id="SMUV_0000957801-mRNA-1"/>
    </source>
</evidence>
<evidence type="ECO:0000313" key="2">
    <source>
        <dbReference type="Proteomes" id="UP000046393"/>
    </source>
</evidence>
<accession>A0A0N5AXA4</accession>
<evidence type="ECO:0000256" key="1">
    <source>
        <dbReference type="SAM" id="MobiDB-lite"/>
    </source>
</evidence>
<dbReference type="AlphaFoldDB" id="A0A0N5AXA4"/>
<organism evidence="2 3">
    <name type="scientific">Syphacia muris</name>
    <dbReference type="NCBI Taxonomy" id="451379"/>
    <lineage>
        <taxon>Eukaryota</taxon>
        <taxon>Metazoa</taxon>
        <taxon>Ecdysozoa</taxon>
        <taxon>Nematoda</taxon>
        <taxon>Chromadorea</taxon>
        <taxon>Rhabditida</taxon>
        <taxon>Spirurina</taxon>
        <taxon>Oxyuridomorpha</taxon>
        <taxon>Oxyuroidea</taxon>
        <taxon>Oxyuridae</taxon>
        <taxon>Syphacia</taxon>
    </lineage>
</organism>
<name>A0A0N5AXA4_9BILA</name>
<proteinExistence type="predicted"/>
<feature type="region of interest" description="Disordered" evidence="1">
    <location>
        <begin position="40"/>
        <end position="72"/>
    </location>
</feature>
<dbReference type="Proteomes" id="UP000046393">
    <property type="component" value="Unplaced"/>
</dbReference>
<dbReference type="WBParaSite" id="SMUV_0000957801-mRNA-1">
    <property type="protein sequence ID" value="SMUV_0000957801-mRNA-1"/>
    <property type="gene ID" value="SMUV_0000957801"/>
</dbReference>
<keyword evidence="2" id="KW-1185">Reference proteome</keyword>